<organism evidence="1 2">
    <name type="scientific">Aspergillus kawachii</name>
    <name type="common">White koji mold</name>
    <name type="synonym">Aspergillus awamori var. kawachi</name>
    <dbReference type="NCBI Taxonomy" id="1069201"/>
    <lineage>
        <taxon>Eukaryota</taxon>
        <taxon>Fungi</taxon>
        <taxon>Dikarya</taxon>
        <taxon>Ascomycota</taxon>
        <taxon>Pezizomycotina</taxon>
        <taxon>Eurotiomycetes</taxon>
        <taxon>Eurotiomycetidae</taxon>
        <taxon>Eurotiales</taxon>
        <taxon>Aspergillaceae</taxon>
        <taxon>Aspergillus</taxon>
        <taxon>Aspergillus subgen. Circumdati</taxon>
    </lineage>
</organism>
<sequence>MVLDPTMGHGNKTAWSLLRSLNDTMAGPWDTGCIYQGRVMMFPTGLTRMYDPASVICSTVSNATRAAGVQSGWLW</sequence>
<accession>A0A146FM61</accession>
<reference evidence="1 2" key="1">
    <citation type="journal article" date="2016" name="DNA Res.">
        <title>Genome sequence of Aspergillus luchuensis NBRC 4314.</title>
        <authorList>
            <person name="Yamada O."/>
            <person name="Machida M."/>
            <person name="Hosoyama A."/>
            <person name="Goto M."/>
            <person name="Takahashi T."/>
            <person name="Futagami T."/>
            <person name="Yamagata Y."/>
            <person name="Takeuchi M."/>
            <person name="Kobayashi T."/>
            <person name="Koike H."/>
            <person name="Abe K."/>
            <person name="Asai K."/>
            <person name="Arita M."/>
            <person name="Fujita N."/>
            <person name="Fukuda K."/>
            <person name="Higa K."/>
            <person name="Horikawa H."/>
            <person name="Ishikawa T."/>
            <person name="Jinno K."/>
            <person name="Kato Y."/>
            <person name="Kirimura K."/>
            <person name="Mizutani O."/>
            <person name="Nakasone K."/>
            <person name="Sano M."/>
            <person name="Shiraishi Y."/>
            <person name="Tsukahara M."/>
            <person name="Gomi K."/>
        </authorList>
    </citation>
    <scope>NUCLEOTIDE SEQUENCE [LARGE SCALE GENOMIC DNA]</scope>
    <source>
        <strain evidence="1 2">RIB 2604</strain>
    </source>
</reference>
<dbReference type="AlphaFoldDB" id="A0A146FM61"/>
<gene>
    <name evidence="1" type="ORF">RIB2604_02104410</name>
</gene>
<evidence type="ECO:0000313" key="2">
    <source>
        <dbReference type="Proteomes" id="UP000075230"/>
    </source>
</evidence>
<dbReference type="Proteomes" id="UP000075230">
    <property type="component" value="Unassembled WGS sequence"/>
</dbReference>
<comment type="caution">
    <text evidence="1">The sequence shown here is derived from an EMBL/GenBank/DDBJ whole genome shotgun (WGS) entry which is preliminary data.</text>
</comment>
<dbReference type="EMBL" id="BCWF01000021">
    <property type="protein sequence ID" value="GAT26758.1"/>
    <property type="molecule type" value="Genomic_DNA"/>
</dbReference>
<name>A0A146FM61_ASPKA</name>
<evidence type="ECO:0000313" key="1">
    <source>
        <dbReference type="EMBL" id="GAT26758.1"/>
    </source>
</evidence>
<protein>
    <submittedName>
        <fullName evidence="1">Uncharacterized protein</fullName>
    </submittedName>
</protein>
<dbReference type="VEuPathDB" id="FungiDB:ASPFODRAFT_55664"/>
<proteinExistence type="predicted"/>
<reference evidence="2" key="2">
    <citation type="submission" date="2016-02" db="EMBL/GenBank/DDBJ databases">
        <title>Genome sequencing of Aspergillus luchuensis NBRC 4314.</title>
        <authorList>
            <person name="Yamada O."/>
        </authorList>
    </citation>
    <scope>NUCLEOTIDE SEQUENCE [LARGE SCALE GENOMIC DNA]</scope>
    <source>
        <strain evidence="2">RIB 2604</strain>
    </source>
</reference>